<dbReference type="Gene3D" id="3.30.420.10">
    <property type="entry name" value="Ribonuclease H-like superfamily/Ribonuclease H"/>
    <property type="match status" value="1"/>
</dbReference>
<dbReference type="GO" id="GO:0043137">
    <property type="term" value="P:DNA replication, removal of RNA primer"/>
    <property type="evidence" value="ECO:0007669"/>
    <property type="project" value="TreeGrafter"/>
</dbReference>
<comment type="cofactor">
    <cofactor evidence="1 11">
        <name>Mg(2+)</name>
        <dbReference type="ChEBI" id="CHEBI:18420"/>
    </cofactor>
</comment>
<evidence type="ECO:0000256" key="3">
    <source>
        <dbReference type="ARBA" id="ARBA00005300"/>
    </source>
</evidence>
<keyword evidence="6 11" id="KW-0540">Nuclease</keyword>
<dbReference type="KEGG" id="asau:88171076"/>
<evidence type="ECO:0000256" key="11">
    <source>
        <dbReference type="PIRNR" id="PIRNR036852"/>
    </source>
</evidence>
<evidence type="ECO:0000256" key="4">
    <source>
        <dbReference type="ARBA" id="ARBA00012180"/>
    </source>
</evidence>
<dbReference type="Proteomes" id="UP001338582">
    <property type="component" value="Chromosome 1"/>
</dbReference>
<dbReference type="SUPFAM" id="SSF55658">
    <property type="entry name" value="L9 N-domain-like"/>
    <property type="match status" value="1"/>
</dbReference>
<dbReference type="AlphaFoldDB" id="A0AAX4H2J9"/>
<dbReference type="EC" id="3.1.26.4" evidence="4 11"/>
<dbReference type="GO" id="GO:0004523">
    <property type="term" value="F:RNA-DNA hybrid ribonuclease activity"/>
    <property type="evidence" value="ECO:0007669"/>
    <property type="project" value="UniProtKB-UniRule"/>
</dbReference>
<evidence type="ECO:0000256" key="2">
    <source>
        <dbReference type="ARBA" id="ARBA00004065"/>
    </source>
</evidence>
<dbReference type="GO" id="GO:0000287">
    <property type="term" value="F:magnesium ion binding"/>
    <property type="evidence" value="ECO:0007669"/>
    <property type="project" value="UniProtKB-UniRule"/>
</dbReference>
<keyword evidence="10 11" id="KW-0460">Magnesium</keyword>
<dbReference type="EMBL" id="CP138894">
    <property type="protein sequence ID" value="WPK22795.1"/>
    <property type="molecule type" value="Genomic_DNA"/>
</dbReference>
<accession>A0AAX4H2J9</accession>
<keyword evidence="8 11" id="KW-0255">Endonuclease</keyword>
<comment type="function">
    <text evidence="2 11">Endonuclease that specifically degrades the RNA of RNA-DNA hybrids.</text>
</comment>
<dbReference type="RefSeq" id="XP_062875182.1">
    <property type="nucleotide sequence ID" value="XM_063019112.1"/>
</dbReference>
<dbReference type="InterPro" id="IPR037056">
    <property type="entry name" value="RNase_H1_N_sf"/>
</dbReference>
<dbReference type="PIRSF" id="PIRSF036852">
    <property type="entry name" value="Ribonuclease_H1_euk"/>
    <property type="match status" value="1"/>
</dbReference>
<dbReference type="PANTHER" id="PTHR10642">
    <property type="entry name" value="RIBONUCLEASE H1"/>
    <property type="match status" value="1"/>
</dbReference>
<keyword evidence="9 11" id="KW-0378">Hydrolase</keyword>
<evidence type="ECO:0000256" key="1">
    <source>
        <dbReference type="ARBA" id="ARBA00001946"/>
    </source>
</evidence>
<sequence>MGRLYYAVAKGNNPGVYESWDDCSQEVHGYSGARYKKFLSLSEAQLFINNEGNGSANRSSNSRGSSSSYGGRSGYVRYSSSSSSQRDHSPISRSYSRDNYRAEPSYESAALYGSSTLYGSTTLYGRPSPQVTLASKLKRTKQIYVDGACRGNGKESMPMSGYGVWFGKDDESNAAVPLSDVDNLRITPSNQRAELYAMKHALLHVSNNREKFKDTNIEICSDSKYSISCMEEWVDKWKDNNWRNSQNKPAANLDIILPTYDLYKKLNAENATQIKFVHVKGHLGIDGNEQADKLANLGADRMTKTQPKGP</sequence>
<dbReference type="InterPro" id="IPR012337">
    <property type="entry name" value="RNaseH-like_sf"/>
</dbReference>
<dbReference type="GeneID" id="88171076"/>
<dbReference type="Pfam" id="PF00075">
    <property type="entry name" value="RNase_H"/>
    <property type="match status" value="1"/>
</dbReference>
<keyword evidence="7 11" id="KW-0479">Metal-binding</keyword>
<organism evidence="14 15">
    <name type="scientific">Australozyma saopauloensis</name>
    <dbReference type="NCBI Taxonomy" id="291208"/>
    <lineage>
        <taxon>Eukaryota</taxon>
        <taxon>Fungi</taxon>
        <taxon>Dikarya</taxon>
        <taxon>Ascomycota</taxon>
        <taxon>Saccharomycotina</taxon>
        <taxon>Pichiomycetes</taxon>
        <taxon>Metschnikowiaceae</taxon>
        <taxon>Australozyma</taxon>
    </lineage>
</organism>
<protein>
    <recommendedName>
        <fullName evidence="5 11">Ribonuclease H</fullName>
        <shortName evidence="11">RNase H</shortName>
        <ecNumber evidence="4 11">3.1.26.4</ecNumber>
    </recommendedName>
</protein>
<feature type="domain" description="RNase H type-1" evidence="13">
    <location>
        <begin position="137"/>
        <end position="300"/>
    </location>
</feature>
<feature type="compositionally biased region" description="Low complexity" evidence="12">
    <location>
        <begin position="52"/>
        <end position="84"/>
    </location>
</feature>
<dbReference type="FunFam" id="3.40.970.10:FF:000002">
    <property type="entry name" value="Ribonuclease H"/>
    <property type="match status" value="1"/>
</dbReference>
<dbReference type="InterPro" id="IPR017067">
    <property type="entry name" value="RNase_H1_euk"/>
</dbReference>
<dbReference type="InterPro" id="IPR036397">
    <property type="entry name" value="RNaseH_sf"/>
</dbReference>
<evidence type="ECO:0000256" key="9">
    <source>
        <dbReference type="ARBA" id="ARBA00022801"/>
    </source>
</evidence>
<feature type="compositionally biased region" description="Basic and acidic residues" evidence="12">
    <location>
        <begin position="85"/>
        <end position="99"/>
    </location>
</feature>
<dbReference type="InterPro" id="IPR011320">
    <property type="entry name" value="RNase_H1_N"/>
</dbReference>
<name>A0AAX4H2J9_9ASCO</name>
<dbReference type="InterPro" id="IPR009027">
    <property type="entry name" value="Ribosomal_bL9/RNase_H1_N"/>
</dbReference>
<dbReference type="InterPro" id="IPR050092">
    <property type="entry name" value="RNase_H"/>
</dbReference>
<gene>
    <name evidence="14" type="ORF">PUMCH_000007</name>
</gene>
<dbReference type="GO" id="GO:0003676">
    <property type="term" value="F:nucleic acid binding"/>
    <property type="evidence" value="ECO:0007669"/>
    <property type="project" value="UniProtKB-UniRule"/>
</dbReference>
<comment type="catalytic activity">
    <reaction evidence="11">
        <text>Endonucleolytic cleavage to 5'-phosphomonoester.</text>
        <dbReference type="EC" id="3.1.26.4"/>
    </reaction>
</comment>
<evidence type="ECO:0000313" key="14">
    <source>
        <dbReference type="EMBL" id="WPK22795.1"/>
    </source>
</evidence>
<evidence type="ECO:0000259" key="13">
    <source>
        <dbReference type="PROSITE" id="PS50879"/>
    </source>
</evidence>
<dbReference type="PROSITE" id="PS50879">
    <property type="entry name" value="RNASE_H_1"/>
    <property type="match status" value="1"/>
</dbReference>
<proteinExistence type="inferred from homology"/>
<dbReference type="SUPFAM" id="SSF53098">
    <property type="entry name" value="Ribonuclease H-like"/>
    <property type="match status" value="1"/>
</dbReference>
<feature type="region of interest" description="Disordered" evidence="12">
    <location>
        <begin position="51"/>
        <end position="99"/>
    </location>
</feature>
<evidence type="ECO:0000313" key="15">
    <source>
        <dbReference type="Proteomes" id="UP001338582"/>
    </source>
</evidence>
<evidence type="ECO:0000256" key="7">
    <source>
        <dbReference type="ARBA" id="ARBA00022723"/>
    </source>
</evidence>
<reference evidence="14 15" key="1">
    <citation type="submission" date="2023-10" db="EMBL/GenBank/DDBJ databases">
        <title>Draft Genome Sequence of Candida saopaulonensis from a very Premature Infant with Sepsis.</title>
        <authorList>
            <person name="Ning Y."/>
            <person name="Dai R."/>
            <person name="Xiao M."/>
            <person name="Xu Y."/>
            <person name="Yan Q."/>
            <person name="Zhang L."/>
        </authorList>
    </citation>
    <scope>NUCLEOTIDE SEQUENCE [LARGE SCALE GENOMIC DNA]</scope>
    <source>
        <strain evidence="14 15">19XY460</strain>
    </source>
</reference>
<dbReference type="CDD" id="cd09280">
    <property type="entry name" value="RNase_HI_eukaryote_like"/>
    <property type="match status" value="1"/>
</dbReference>
<evidence type="ECO:0000256" key="12">
    <source>
        <dbReference type="SAM" id="MobiDB-lite"/>
    </source>
</evidence>
<dbReference type="Pfam" id="PF01693">
    <property type="entry name" value="Cauli_VI"/>
    <property type="match status" value="1"/>
</dbReference>
<dbReference type="PANTHER" id="PTHR10642:SF30">
    <property type="entry name" value="RIBONUCLEASE H"/>
    <property type="match status" value="1"/>
</dbReference>
<keyword evidence="15" id="KW-1185">Reference proteome</keyword>
<evidence type="ECO:0000256" key="5">
    <source>
        <dbReference type="ARBA" id="ARBA00017721"/>
    </source>
</evidence>
<dbReference type="InterPro" id="IPR002156">
    <property type="entry name" value="RNaseH_domain"/>
</dbReference>
<evidence type="ECO:0000256" key="6">
    <source>
        <dbReference type="ARBA" id="ARBA00022722"/>
    </source>
</evidence>
<evidence type="ECO:0000256" key="8">
    <source>
        <dbReference type="ARBA" id="ARBA00022759"/>
    </source>
</evidence>
<dbReference type="Gene3D" id="3.40.970.10">
    <property type="entry name" value="Ribonuclease H1, N-terminal domain"/>
    <property type="match status" value="1"/>
</dbReference>
<evidence type="ECO:0000256" key="10">
    <source>
        <dbReference type="ARBA" id="ARBA00022842"/>
    </source>
</evidence>
<comment type="similarity">
    <text evidence="3 11">Belongs to the RNase H family.</text>
</comment>